<feature type="transmembrane region" description="Helical" evidence="8">
    <location>
        <begin position="70"/>
        <end position="89"/>
    </location>
</feature>
<feature type="transmembrane region" description="Helical" evidence="8">
    <location>
        <begin position="374"/>
        <end position="393"/>
    </location>
</feature>
<dbReference type="AlphaFoldDB" id="Q8KEH3"/>
<evidence type="ECO:0000313" key="11">
    <source>
        <dbReference type="Proteomes" id="UP000001007"/>
    </source>
</evidence>
<accession>Q8KEH3</accession>
<comment type="similarity">
    <text evidence="2">Belongs to the monovalent cation:proton antiporter 2 (CPA2) transporter (TC 2.A.37) family.</text>
</comment>
<feature type="transmembrane region" description="Helical" evidence="8">
    <location>
        <begin position="136"/>
        <end position="156"/>
    </location>
</feature>
<dbReference type="InterPro" id="IPR006153">
    <property type="entry name" value="Cation/H_exchanger_TM"/>
</dbReference>
<dbReference type="Pfam" id="PF02254">
    <property type="entry name" value="TrkA_N"/>
    <property type="match status" value="1"/>
</dbReference>
<gene>
    <name evidence="10" type="ordered locus">CT0716</name>
</gene>
<feature type="compositionally biased region" description="Polar residues" evidence="7">
    <location>
        <begin position="607"/>
        <end position="619"/>
    </location>
</feature>
<feature type="transmembrane region" description="Helical" evidence="8">
    <location>
        <begin position="342"/>
        <end position="362"/>
    </location>
</feature>
<feature type="transmembrane region" description="Helical" evidence="8">
    <location>
        <begin position="205"/>
        <end position="223"/>
    </location>
</feature>
<feature type="transmembrane region" description="Helical" evidence="8">
    <location>
        <begin position="235"/>
        <end position="268"/>
    </location>
</feature>
<keyword evidence="5 8" id="KW-1133">Transmembrane helix</keyword>
<proteinExistence type="inferred from homology"/>
<feature type="transmembrane region" description="Helical" evidence="8">
    <location>
        <begin position="313"/>
        <end position="336"/>
    </location>
</feature>
<feature type="transmembrane region" description="Helical" evidence="8">
    <location>
        <begin position="101"/>
        <end position="124"/>
    </location>
</feature>
<evidence type="ECO:0000256" key="1">
    <source>
        <dbReference type="ARBA" id="ARBA00004141"/>
    </source>
</evidence>
<protein>
    <submittedName>
        <fullName evidence="10">Glutathione-regulated potassium-efflux system protein KefC, putative</fullName>
    </submittedName>
</protein>
<feature type="domain" description="RCK N-terminal" evidence="9">
    <location>
        <begin position="434"/>
        <end position="550"/>
    </location>
</feature>
<dbReference type="InterPro" id="IPR036291">
    <property type="entry name" value="NAD(P)-bd_dom_sf"/>
</dbReference>
<feature type="transmembrane region" description="Helical" evidence="8">
    <location>
        <begin position="168"/>
        <end position="190"/>
    </location>
</feature>
<dbReference type="EnsemblBacteria" id="AAM71953">
    <property type="protein sequence ID" value="AAM71953"/>
    <property type="gene ID" value="CT0716"/>
</dbReference>
<evidence type="ECO:0000256" key="8">
    <source>
        <dbReference type="SAM" id="Phobius"/>
    </source>
</evidence>
<dbReference type="PANTHER" id="PTHR42751:SF3">
    <property type="entry name" value="SODIUM_GLUTAMATE SYMPORTER"/>
    <property type="match status" value="1"/>
</dbReference>
<feature type="transmembrane region" description="Helical" evidence="8">
    <location>
        <begin position="20"/>
        <end position="38"/>
    </location>
</feature>
<evidence type="ECO:0000256" key="2">
    <source>
        <dbReference type="ARBA" id="ARBA00005551"/>
    </source>
</evidence>
<evidence type="ECO:0000256" key="4">
    <source>
        <dbReference type="ARBA" id="ARBA00022692"/>
    </source>
</evidence>
<dbReference type="eggNOG" id="COG0475">
    <property type="taxonomic scope" value="Bacteria"/>
</dbReference>
<dbReference type="OrthoDB" id="9781411at2"/>
<evidence type="ECO:0000256" key="7">
    <source>
        <dbReference type="SAM" id="MobiDB-lite"/>
    </source>
</evidence>
<dbReference type="PROSITE" id="PS51201">
    <property type="entry name" value="RCK_N"/>
    <property type="match status" value="1"/>
</dbReference>
<organism evidence="10 11">
    <name type="scientific">Chlorobaculum tepidum (strain ATCC 49652 / DSM 12025 / NBRC 103806 / TLS)</name>
    <name type="common">Chlorobium tepidum</name>
    <dbReference type="NCBI Taxonomy" id="194439"/>
    <lineage>
        <taxon>Bacteria</taxon>
        <taxon>Pseudomonadati</taxon>
        <taxon>Chlorobiota</taxon>
        <taxon>Chlorobiia</taxon>
        <taxon>Chlorobiales</taxon>
        <taxon>Chlorobiaceae</taxon>
        <taxon>Chlorobaculum</taxon>
    </lineage>
</organism>
<keyword evidence="4 8" id="KW-0812">Transmembrane</keyword>
<comment type="subcellular location">
    <subcellularLocation>
        <location evidence="1">Membrane</location>
        <topology evidence="1">Multi-pass membrane protein</topology>
    </subcellularLocation>
</comment>
<dbReference type="PATRIC" id="fig|194439.7.peg.656"/>
<keyword evidence="11" id="KW-1185">Reference proteome</keyword>
<dbReference type="GO" id="GO:0016020">
    <property type="term" value="C:membrane"/>
    <property type="evidence" value="ECO:0007669"/>
    <property type="project" value="UniProtKB-SubCell"/>
</dbReference>
<keyword evidence="3" id="KW-0813">Transport</keyword>
<dbReference type="InterPro" id="IPR038770">
    <property type="entry name" value="Na+/solute_symporter_sf"/>
</dbReference>
<evidence type="ECO:0000259" key="9">
    <source>
        <dbReference type="PROSITE" id="PS51201"/>
    </source>
</evidence>
<evidence type="ECO:0000313" key="10">
    <source>
        <dbReference type="EMBL" id="AAM71953.1"/>
    </source>
</evidence>
<dbReference type="Pfam" id="PF00999">
    <property type="entry name" value="Na_H_Exchanger"/>
    <property type="match status" value="1"/>
</dbReference>
<dbReference type="InterPro" id="IPR003148">
    <property type="entry name" value="RCK_N"/>
</dbReference>
<dbReference type="SUPFAM" id="SSF51735">
    <property type="entry name" value="NAD(P)-binding Rossmann-fold domains"/>
    <property type="match status" value="1"/>
</dbReference>
<feature type="region of interest" description="Disordered" evidence="7">
    <location>
        <begin position="596"/>
        <end position="619"/>
    </location>
</feature>
<dbReference type="Proteomes" id="UP000001007">
    <property type="component" value="Chromosome"/>
</dbReference>
<dbReference type="GO" id="GO:0006813">
    <property type="term" value="P:potassium ion transport"/>
    <property type="evidence" value="ECO:0007669"/>
    <property type="project" value="InterPro"/>
</dbReference>
<dbReference type="PANTHER" id="PTHR42751">
    <property type="entry name" value="SODIUM/HYDROGEN EXCHANGER FAMILY/TRKA DOMAIN PROTEIN"/>
    <property type="match status" value="1"/>
</dbReference>
<evidence type="ECO:0000256" key="6">
    <source>
        <dbReference type="ARBA" id="ARBA00023136"/>
    </source>
</evidence>
<dbReference type="eggNOG" id="COG1226">
    <property type="taxonomic scope" value="Bacteria"/>
</dbReference>
<evidence type="ECO:0000256" key="5">
    <source>
        <dbReference type="ARBA" id="ARBA00022989"/>
    </source>
</evidence>
<dbReference type="GO" id="GO:0015297">
    <property type="term" value="F:antiporter activity"/>
    <property type="evidence" value="ECO:0007669"/>
    <property type="project" value="InterPro"/>
</dbReference>
<name>Q8KEH3_CHLTE</name>
<dbReference type="Gene3D" id="3.40.50.720">
    <property type="entry name" value="NAD(P)-binding Rossmann-like Domain"/>
    <property type="match status" value="1"/>
</dbReference>
<evidence type="ECO:0000256" key="3">
    <source>
        <dbReference type="ARBA" id="ARBA00022448"/>
    </source>
</evidence>
<dbReference type="STRING" id="194439.CT0716"/>
<dbReference type="Gene3D" id="1.20.1530.20">
    <property type="match status" value="1"/>
</dbReference>
<dbReference type="SMR" id="Q8KEH3"/>
<sequence length="619" mass="66659">MILLCFPGSEQGIGMHQFEFLGQLVLIGALAIVNILVFQKIRIPPVIGLIFTGIMLGPTGFHVIRNSGLISTLAEMGVVLLLFTIGLEFSADDLKKLRKIVLFGGTAQILLTGLVIAMFSYWLMDAIGKSVGSKEALVLGFSFSVSSTALCLKILSDRGELGFDHGKIALGILIFQDMAIVPLMFGFSFLTRGSSMPLESSFEEIALLLLFAIGMFGGFRLLMPKIVRIITELHAGEVLVLGALVLCFGAAWLASLIGLSLALGAFMAGMVIASTDGSHRISRTIDPFREAMTSIFFVSVGLLLDVNMIELPWLIAIALVVLVVKGLIMTGILMALGFSLRVSLMSGMVLAQIGEFSFVLAGTAKDAGLLDQHMFQSMLAVIVVTMIVTPALISAAPKFAAQVAPALGFMPLASKPEPKQPARAAAGPIVCRGEIHAAIIGFGLIGRNIAAVMNATNLNYTVLDTDRKTVKTMRRQGEPLFYGDCTERKSLLRIGVDHSRAVVICIPEIDAAIQCIRLVREINPGAFIIVRSRSLESTNRFYRAGADAAVTELFETSIQMFSELLKHFRVEPETILAQQEIIRREGGNIFRELVTETDGSGDDPAKKSQNGAGFVTSET</sequence>
<keyword evidence="6 8" id="KW-0472">Membrane</keyword>
<feature type="transmembrane region" description="Helical" evidence="8">
    <location>
        <begin position="45"/>
        <end position="64"/>
    </location>
</feature>
<dbReference type="HOGENOM" id="CLU_005126_9_3_10"/>
<dbReference type="KEGG" id="cte:CT0716"/>
<reference evidence="10 11" key="1">
    <citation type="journal article" date="2002" name="Proc. Natl. Acad. Sci. U.S.A.">
        <title>The complete genome sequence of Chlorobium tepidum TLS, a photosynthetic, anaerobic, green-sulfur bacterium.</title>
        <authorList>
            <person name="Eisen J.A."/>
            <person name="Nelson K.E."/>
            <person name="Paulsen I.T."/>
            <person name="Heidelberg J.F."/>
            <person name="Wu M."/>
            <person name="Dodson R.J."/>
            <person name="Deboy R."/>
            <person name="Gwinn M.L."/>
            <person name="Nelson W.C."/>
            <person name="Haft D.H."/>
            <person name="Hickey E.K."/>
            <person name="Peterson J.D."/>
            <person name="Durkin A.S."/>
            <person name="Kolonay J.L."/>
            <person name="Yang F."/>
            <person name="Holt I."/>
            <person name="Umayam L.A."/>
            <person name="Mason T."/>
            <person name="Brenner M."/>
            <person name="Shea T.P."/>
            <person name="Parksey D."/>
            <person name="Nierman W.C."/>
            <person name="Feldblyum T.V."/>
            <person name="Hansen C.L."/>
            <person name="Craven M.B."/>
            <person name="Radune D."/>
            <person name="Vamathevan J."/>
            <person name="Khouri H."/>
            <person name="White O."/>
            <person name="Gruber T.M."/>
            <person name="Ketchum K.A."/>
            <person name="Venter J.C."/>
            <person name="Tettelin H."/>
            <person name="Bryant D.A."/>
            <person name="Fraser C.M."/>
        </authorList>
    </citation>
    <scope>NUCLEOTIDE SEQUENCE [LARGE SCALE GENOMIC DNA]</scope>
    <source>
        <strain evidence="11">ATCC 49652 / DSM 12025 / NBRC 103806 / TLS</strain>
    </source>
</reference>
<dbReference type="GO" id="GO:1902600">
    <property type="term" value="P:proton transmembrane transport"/>
    <property type="evidence" value="ECO:0007669"/>
    <property type="project" value="InterPro"/>
</dbReference>
<dbReference type="EMBL" id="AE006470">
    <property type="protein sequence ID" value="AAM71953.1"/>
    <property type="molecule type" value="Genomic_DNA"/>
</dbReference>